<keyword evidence="4 15" id="KW-0813">Transport</keyword>
<name>A0A2X3KIA2_9BACT</name>
<evidence type="ECO:0000313" key="20">
    <source>
        <dbReference type="EMBL" id="SQD92092.1"/>
    </source>
</evidence>
<evidence type="ECO:0000256" key="1">
    <source>
        <dbReference type="ARBA" id="ARBA00001947"/>
    </source>
</evidence>
<dbReference type="EC" id="7.4.2.8" evidence="15"/>
<comment type="cofactor">
    <cofactor evidence="1">
        <name>Zn(2+)</name>
        <dbReference type="ChEBI" id="CHEBI:29105"/>
    </cofactor>
</comment>
<evidence type="ECO:0000256" key="15">
    <source>
        <dbReference type="HAMAP-Rule" id="MF_01382"/>
    </source>
</evidence>
<dbReference type="AlphaFoldDB" id="A0A2X3KIA2"/>
<evidence type="ECO:0000256" key="9">
    <source>
        <dbReference type="ARBA" id="ARBA00022833"/>
    </source>
</evidence>
<dbReference type="Pfam" id="PF07517">
    <property type="entry name" value="SecA_DEAD"/>
    <property type="match status" value="1"/>
</dbReference>
<dbReference type="HAMAP" id="MF_01382">
    <property type="entry name" value="SecA"/>
    <property type="match status" value="1"/>
</dbReference>
<dbReference type="GO" id="GO:0031522">
    <property type="term" value="C:cell envelope Sec protein transport complex"/>
    <property type="evidence" value="ECO:0007669"/>
    <property type="project" value="TreeGrafter"/>
</dbReference>
<keyword evidence="12 15" id="KW-1278">Translocase</keyword>
<evidence type="ECO:0000256" key="7">
    <source>
        <dbReference type="ARBA" id="ARBA00022723"/>
    </source>
</evidence>
<evidence type="ECO:0000313" key="21">
    <source>
        <dbReference type="Proteomes" id="UP000249818"/>
    </source>
</evidence>
<dbReference type="GO" id="GO:0005829">
    <property type="term" value="C:cytosol"/>
    <property type="evidence" value="ECO:0007669"/>
    <property type="project" value="TreeGrafter"/>
</dbReference>
<dbReference type="InterPro" id="IPR004027">
    <property type="entry name" value="SEC_C_motif"/>
</dbReference>
<accession>A0A2X3KIA2</accession>
<evidence type="ECO:0000256" key="14">
    <source>
        <dbReference type="ARBA" id="ARBA00023136"/>
    </source>
</evidence>
<dbReference type="GO" id="GO:0005886">
    <property type="term" value="C:plasma membrane"/>
    <property type="evidence" value="ECO:0007669"/>
    <property type="project" value="UniProtKB-SubCell"/>
</dbReference>
<evidence type="ECO:0000259" key="19">
    <source>
        <dbReference type="PROSITE" id="PS51196"/>
    </source>
</evidence>
<evidence type="ECO:0000256" key="11">
    <source>
        <dbReference type="ARBA" id="ARBA00022927"/>
    </source>
</evidence>
<dbReference type="Gene3D" id="3.10.450.50">
    <property type="match status" value="1"/>
</dbReference>
<dbReference type="GO" id="GO:0065002">
    <property type="term" value="P:intracellular protein transmembrane transport"/>
    <property type="evidence" value="ECO:0007669"/>
    <property type="project" value="UniProtKB-UniRule"/>
</dbReference>
<keyword evidence="10 15" id="KW-0067">ATP-binding</keyword>
<dbReference type="InterPro" id="IPR020937">
    <property type="entry name" value="SecA_CS"/>
</dbReference>
<keyword evidence="5 15" id="KW-1003">Cell membrane</keyword>
<dbReference type="InterPro" id="IPR011115">
    <property type="entry name" value="SecA_DEAD"/>
</dbReference>
<dbReference type="EMBL" id="LS483254">
    <property type="protein sequence ID" value="SQD92092.1"/>
    <property type="molecule type" value="Genomic_DNA"/>
</dbReference>
<keyword evidence="13 15" id="KW-0811">Translocation</keyword>
<comment type="similarity">
    <text evidence="3 15 16">Belongs to the SecA family.</text>
</comment>
<dbReference type="GO" id="GO:0017038">
    <property type="term" value="P:protein import"/>
    <property type="evidence" value="ECO:0007669"/>
    <property type="project" value="InterPro"/>
</dbReference>
<evidence type="ECO:0000256" key="17">
    <source>
        <dbReference type="SAM" id="MobiDB-lite"/>
    </source>
</evidence>
<feature type="binding site" evidence="15">
    <location>
        <position position="495"/>
    </location>
    <ligand>
        <name>ATP</name>
        <dbReference type="ChEBI" id="CHEBI:30616"/>
    </ligand>
</feature>
<dbReference type="Proteomes" id="UP000249818">
    <property type="component" value="Chromosome BARAN1"/>
</dbReference>
<proteinExistence type="inferred from homology"/>
<dbReference type="NCBIfam" id="NF009538">
    <property type="entry name" value="PRK12904.1"/>
    <property type="match status" value="1"/>
</dbReference>
<comment type="catalytic activity">
    <reaction evidence="15">
        <text>ATP + H2O + cellular proteinSide 1 = ADP + phosphate + cellular proteinSide 2.</text>
        <dbReference type="EC" id="7.4.2.8"/>
    </reaction>
</comment>
<dbReference type="InterPro" id="IPR014018">
    <property type="entry name" value="SecA_motor_DEAD"/>
</dbReference>
<dbReference type="Pfam" id="PF02810">
    <property type="entry name" value="SEC-C"/>
    <property type="match status" value="1"/>
</dbReference>
<reference evidence="21" key="1">
    <citation type="submission" date="2018-05" db="EMBL/GenBank/DDBJ databases">
        <authorList>
            <person name="Hao L."/>
        </authorList>
    </citation>
    <scope>NUCLEOTIDE SEQUENCE [LARGE SCALE GENOMIC DNA]</scope>
</reference>
<dbReference type="InterPro" id="IPR000185">
    <property type="entry name" value="SecA"/>
</dbReference>
<feature type="binding site" evidence="15">
    <location>
        <position position="89"/>
    </location>
    <ligand>
        <name>ATP</name>
        <dbReference type="ChEBI" id="CHEBI:30616"/>
    </ligand>
</feature>
<keyword evidence="7" id="KW-0479">Metal-binding</keyword>
<evidence type="ECO:0000256" key="4">
    <source>
        <dbReference type="ARBA" id="ARBA00022448"/>
    </source>
</evidence>
<comment type="subunit">
    <text evidence="15">Monomer and homodimer. Part of the essential Sec protein translocation apparatus which comprises SecA, SecYEG and auxiliary proteins SecDF. Other proteins may also be involved.</text>
</comment>
<evidence type="ECO:0000256" key="5">
    <source>
        <dbReference type="ARBA" id="ARBA00022475"/>
    </source>
</evidence>
<dbReference type="SUPFAM" id="SSF81767">
    <property type="entry name" value="Pre-protein crosslinking domain of SecA"/>
    <property type="match status" value="1"/>
</dbReference>
<dbReference type="InterPro" id="IPR014001">
    <property type="entry name" value="Helicase_ATP-bd"/>
</dbReference>
<dbReference type="PROSITE" id="PS51192">
    <property type="entry name" value="HELICASE_ATP_BIND_1"/>
    <property type="match status" value="1"/>
</dbReference>
<dbReference type="SMART" id="SM00958">
    <property type="entry name" value="SecA_PP_bind"/>
    <property type="match status" value="1"/>
</dbReference>
<sequence length="918" mass="103548">MPSLRYGIDFLFGQTNEQRLRKLLPRVDEVNAWADRAGALSDAHLRAKTDEFRARLAAGETPDDLLPEAFASVREAAARTIGLRPFDVQVMGAIVLHQRRIAEMKTGEGKTLVATMPAYLNALVGRVHIVTVNDYLARRDRAWMGPVYEFLGLTVGLLQETTPPDERRAAYACDILYGTNAQFGFDYLRDHMVVSRSQMVQGPLDYAIVDEIDNILIDEARTPLIISGPTADTARQYRDFARLAKLFKPGEDFEVNEEQKRLSLTEAGWRKAEQLLKFDNIADAGATTARYHLETALRARMFFHRDQQYIVKDGRVIIVDDFTGRLMPDRRYSGGLHQAIEAKENLPIQRENQTLAQITLQHYFRLYKGLAGMTGTAKTEEDEFKEIYGLDVVQIPTNRPLIREALPDIIYRTKKGKFEAVADEVERLHQGGRPVLIGTTSIEDSEDLSRLLKKRGLPHQVLNAKYHEKEAHIIAQAGRAGAITIATNMAGRGTDIVLGGNPEARARAEADPEVEPERYRELLEKYRAEAAAEREAIVSAADDDPAYHKAALERIREWCAEVGRPFRAAEWEGAIKRGGLAVVGFQRHEARRIDDQLAGRCGRQGDPGSSQFFLSLEDDLLRIFGGERLATLMERLGVKEGEAITHDLLTRSIRRAQKRVEERNFEIRKRLLEYDEIMAKQREAVYALRERFLLPEAGETPDDEALRSHLAEMAGEFGEILVDRYAPGSAPEGWDLAGLKRDLGQVLAQPPAELPLHRREDLVATVRDLVQAQLDAQWTRLSPHYPLIVRMVLLRTMDENWRQHLLELDEVREGIGLRAYGGTDPLIEFKREAHRLFQEMIVRTEEEALRFLLNPRLAVRTEPAPVRTPVMSATTSTTARAARSSTAPVGREEHKVGRNDPCPCGSGKKYKHCCGKTT</sequence>
<dbReference type="Gene3D" id="3.40.50.300">
    <property type="entry name" value="P-loop containing nucleotide triphosphate hydrolases"/>
    <property type="match status" value="2"/>
</dbReference>
<feature type="domain" description="Helicase ATP-binding" evidence="18">
    <location>
        <begin position="91"/>
        <end position="249"/>
    </location>
</feature>
<dbReference type="InterPro" id="IPR027417">
    <property type="entry name" value="P-loop_NTPase"/>
</dbReference>
<dbReference type="InterPro" id="IPR044722">
    <property type="entry name" value="SecA_SF2_C"/>
</dbReference>
<evidence type="ECO:0000256" key="2">
    <source>
        <dbReference type="ARBA" id="ARBA00004170"/>
    </source>
</evidence>
<keyword evidence="21" id="KW-1185">Reference proteome</keyword>
<dbReference type="PANTHER" id="PTHR30612">
    <property type="entry name" value="SECA INNER MEMBRANE COMPONENT OF SEC PROTEIN SECRETION SYSTEM"/>
    <property type="match status" value="1"/>
</dbReference>
<dbReference type="RefSeq" id="WP_122030364.1">
    <property type="nucleotide sequence ID" value="NZ_LS483254.1"/>
</dbReference>
<dbReference type="PRINTS" id="PR00906">
    <property type="entry name" value="SECA"/>
</dbReference>
<dbReference type="Pfam" id="PF07516">
    <property type="entry name" value="SecA_SW"/>
    <property type="match status" value="1"/>
</dbReference>
<dbReference type="GO" id="GO:0046872">
    <property type="term" value="F:metal ion binding"/>
    <property type="evidence" value="ECO:0007669"/>
    <property type="project" value="UniProtKB-KW"/>
</dbReference>
<evidence type="ECO:0000256" key="12">
    <source>
        <dbReference type="ARBA" id="ARBA00022967"/>
    </source>
</evidence>
<dbReference type="Gene3D" id="1.10.3060.10">
    <property type="entry name" value="Helical scaffold and wing domains of SecA"/>
    <property type="match status" value="1"/>
</dbReference>
<evidence type="ECO:0000256" key="3">
    <source>
        <dbReference type="ARBA" id="ARBA00007650"/>
    </source>
</evidence>
<dbReference type="OrthoDB" id="9805579at2"/>
<dbReference type="Gene3D" id="3.90.1440.10">
    <property type="entry name" value="SecA, preprotein cross-linking domain"/>
    <property type="match status" value="1"/>
</dbReference>
<evidence type="ECO:0000256" key="13">
    <source>
        <dbReference type="ARBA" id="ARBA00023010"/>
    </source>
</evidence>
<feature type="binding site" evidence="15">
    <location>
        <begin position="107"/>
        <end position="111"/>
    </location>
    <ligand>
        <name>ATP</name>
        <dbReference type="ChEBI" id="CHEBI:30616"/>
    </ligand>
</feature>
<evidence type="ECO:0000256" key="10">
    <source>
        <dbReference type="ARBA" id="ARBA00022840"/>
    </source>
</evidence>
<keyword evidence="9" id="KW-0862">Zinc</keyword>
<comment type="subcellular location">
    <subcellularLocation>
        <location evidence="15">Cell membrane</location>
        <topology evidence="15">Peripheral membrane protein</topology>
        <orientation evidence="15">Cytoplasmic side</orientation>
    </subcellularLocation>
    <subcellularLocation>
        <location evidence="15">Cytoplasm</location>
    </subcellularLocation>
    <subcellularLocation>
        <location evidence="2">Membrane</location>
        <topology evidence="2">Peripheral membrane protein</topology>
    </subcellularLocation>
    <text evidence="15">Distribution is 50-50.</text>
</comment>
<organism evidence="20 21">
    <name type="scientific">Candidatus Bipolaricaulis anaerobius</name>
    <dbReference type="NCBI Taxonomy" id="2026885"/>
    <lineage>
        <taxon>Bacteria</taxon>
        <taxon>Candidatus Bipolaricaulota</taxon>
        <taxon>Candidatus Bipolaricaulia</taxon>
        <taxon>Candidatus Bipolaricaulales</taxon>
        <taxon>Candidatus Bipolaricaulaceae</taxon>
        <taxon>Candidatus Bipolaricaulis</taxon>
    </lineage>
</organism>
<dbReference type="SUPFAM" id="SSF81886">
    <property type="entry name" value="Helical scaffold and wing domains of SecA"/>
    <property type="match status" value="1"/>
</dbReference>
<protein>
    <recommendedName>
        <fullName evidence="15 16">Protein translocase subunit SecA</fullName>
        <ecNumber evidence="15">7.4.2.8</ecNumber>
    </recommendedName>
</protein>
<feature type="domain" description="SecA family profile" evidence="19">
    <location>
        <begin position="5"/>
        <end position="645"/>
    </location>
</feature>
<dbReference type="GO" id="GO:0008564">
    <property type="term" value="F:protein-exporting ATPase activity"/>
    <property type="evidence" value="ECO:0007669"/>
    <property type="project" value="UniProtKB-EC"/>
</dbReference>
<dbReference type="KEGG" id="bana:BARAN1_0067"/>
<dbReference type="CDD" id="cd17928">
    <property type="entry name" value="DEXDc_SecA"/>
    <property type="match status" value="1"/>
</dbReference>
<dbReference type="Pfam" id="PF01043">
    <property type="entry name" value="SecA_PP_bind"/>
    <property type="match status" value="1"/>
</dbReference>
<keyword evidence="14 15" id="KW-0472">Membrane</keyword>
<dbReference type="InterPro" id="IPR036266">
    <property type="entry name" value="SecA_Wing/Scaffold_sf"/>
</dbReference>
<dbReference type="SMART" id="SM00957">
    <property type="entry name" value="SecA_DEAD"/>
    <property type="match status" value="1"/>
</dbReference>
<gene>
    <name evidence="15 20" type="primary">secA</name>
    <name evidence="20" type="ORF">BARAN1_0067</name>
</gene>
<dbReference type="PROSITE" id="PS01312">
    <property type="entry name" value="SECA"/>
    <property type="match status" value="1"/>
</dbReference>
<evidence type="ECO:0000259" key="18">
    <source>
        <dbReference type="PROSITE" id="PS51192"/>
    </source>
</evidence>
<dbReference type="PROSITE" id="PS51196">
    <property type="entry name" value="SECA_MOTOR_DEAD"/>
    <property type="match status" value="1"/>
</dbReference>
<evidence type="ECO:0000256" key="8">
    <source>
        <dbReference type="ARBA" id="ARBA00022741"/>
    </source>
</evidence>
<dbReference type="GO" id="GO:0043952">
    <property type="term" value="P:protein transport by the Sec complex"/>
    <property type="evidence" value="ECO:0007669"/>
    <property type="project" value="TreeGrafter"/>
</dbReference>
<comment type="function">
    <text evidence="15">Part of the Sec protein translocase complex. Interacts with the SecYEG preprotein conducting channel. Has a central role in coupling the hydrolysis of ATP to the transfer of proteins into and across the cell membrane, serving as an ATP-driven molecular motor driving the stepwise translocation of polypeptide chains across the membrane.</text>
</comment>
<evidence type="ECO:0000256" key="6">
    <source>
        <dbReference type="ARBA" id="ARBA00022490"/>
    </source>
</evidence>
<dbReference type="GO" id="GO:0005524">
    <property type="term" value="F:ATP binding"/>
    <property type="evidence" value="ECO:0007669"/>
    <property type="project" value="UniProtKB-UniRule"/>
</dbReference>
<evidence type="ECO:0000256" key="16">
    <source>
        <dbReference type="RuleBase" id="RU003874"/>
    </source>
</evidence>
<feature type="region of interest" description="Disordered" evidence="17">
    <location>
        <begin position="869"/>
        <end position="898"/>
    </location>
</feature>
<keyword evidence="8 15" id="KW-0547">Nucleotide-binding</keyword>
<dbReference type="InterPro" id="IPR011130">
    <property type="entry name" value="SecA_preprotein_X-link_dom"/>
</dbReference>
<dbReference type="NCBIfam" id="TIGR00963">
    <property type="entry name" value="secA"/>
    <property type="match status" value="1"/>
</dbReference>
<dbReference type="Pfam" id="PF21090">
    <property type="entry name" value="P-loop_SecA"/>
    <property type="match status" value="2"/>
</dbReference>
<dbReference type="PANTHER" id="PTHR30612:SF0">
    <property type="entry name" value="CHLOROPLAST PROTEIN-TRANSPORTING ATPASE"/>
    <property type="match status" value="1"/>
</dbReference>
<keyword evidence="11 15" id="KW-0653">Protein transport</keyword>
<feature type="compositionally biased region" description="Low complexity" evidence="17">
    <location>
        <begin position="872"/>
        <end position="887"/>
    </location>
</feature>
<dbReference type="CDD" id="cd18803">
    <property type="entry name" value="SF2_C_secA"/>
    <property type="match status" value="1"/>
</dbReference>
<dbReference type="InterPro" id="IPR011116">
    <property type="entry name" value="SecA_Wing/Scaffold"/>
</dbReference>
<dbReference type="SUPFAM" id="SSF52540">
    <property type="entry name" value="P-loop containing nucleoside triphosphate hydrolases"/>
    <property type="match status" value="2"/>
</dbReference>
<dbReference type="GO" id="GO:0006605">
    <property type="term" value="P:protein targeting"/>
    <property type="evidence" value="ECO:0007669"/>
    <property type="project" value="UniProtKB-UniRule"/>
</dbReference>
<keyword evidence="6 15" id="KW-0963">Cytoplasm</keyword>
<dbReference type="InterPro" id="IPR036670">
    <property type="entry name" value="SecA_X-link_sf"/>
</dbReference>